<accession>A0AAD2DKQ9</accession>
<sequence>MSGEDINPVPKKRANMALPGASCCSSFSYSRSAAIRYMSAMYTKIPADIESKIPSMTKALELLDGGESNSLKLDLKKEKWDLIRDCGGHNGKGESGKAEDEKDRDLSQMWWHS</sequence>
<dbReference type="EMBL" id="OU503037">
    <property type="protein sequence ID" value="CAI9755713.1"/>
    <property type="molecule type" value="Genomic_DNA"/>
</dbReference>
<dbReference type="Proteomes" id="UP000834106">
    <property type="component" value="Chromosome 2"/>
</dbReference>
<name>A0AAD2DKQ9_9LAMI</name>
<organism evidence="2 3">
    <name type="scientific">Fraxinus pennsylvanica</name>
    <dbReference type="NCBI Taxonomy" id="56036"/>
    <lineage>
        <taxon>Eukaryota</taxon>
        <taxon>Viridiplantae</taxon>
        <taxon>Streptophyta</taxon>
        <taxon>Embryophyta</taxon>
        <taxon>Tracheophyta</taxon>
        <taxon>Spermatophyta</taxon>
        <taxon>Magnoliopsida</taxon>
        <taxon>eudicotyledons</taxon>
        <taxon>Gunneridae</taxon>
        <taxon>Pentapetalae</taxon>
        <taxon>asterids</taxon>
        <taxon>lamiids</taxon>
        <taxon>Lamiales</taxon>
        <taxon>Oleaceae</taxon>
        <taxon>Oleeae</taxon>
        <taxon>Fraxinus</taxon>
    </lineage>
</organism>
<evidence type="ECO:0000313" key="2">
    <source>
        <dbReference type="EMBL" id="CAI9755713.1"/>
    </source>
</evidence>
<evidence type="ECO:0000313" key="3">
    <source>
        <dbReference type="Proteomes" id="UP000834106"/>
    </source>
</evidence>
<feature type="compositionally biased region" description="Basic and acidic residues" evidence="1">
    <location>
        <begin position="84"/>
        <end position="106"/>
    </location>
</feature>
<reference evidence="2" key="1">
    <citation type="submission" date="2023-05" db="EMBL/GenBank/DDBJ databases">
        <authorList>
            <person name="Huff M."/>
        </authorList>
    </citation>
    <scope>NUCLEOTIDE SEQUENCE</scope>
</reference>
<gene>
    <name evidence="2" type="ORF">FPE_LOCUS3144</name>
</gene>
<protein>
    <submittedName>
        <fullName evidence="2">Uncharacterized protein</fullName>
    </submittedName>
</protein>
<proteinExistence type="predicted"/>
<dbReference type="AlphaFoldDB" id="A0AAD2DKQ9"/>
<feature type="region of interest" description="Disordered" evidence="1">
    <location>
        <begin position="84"/>
        <end position="113"/>
    </location>
</feature>
<evidence type="ECO:0000256" key="1">
    <source>
        <dbReference type="SAM" id="MobiDB-lite"/>
    </source>
</evidence>
<keyword evidence="3" id="KW-1185">Reference proteome</keyword>